<reference evidence="5" key="1">
    <citation type="submission" date="2023-04" db="EMBL/GenBank/DDBJ databases">
        <title>Phytophthora lilii NBRC 32176.</title>
        <authorList>
            <person name="Ichikawa N."/>
            <person name="Sato H."/>
            <person name="Tonouchi N."/>
        </authorList>
    </citation>
    <scope>NUCLEOTIDE SEQUENCE</scope>
    <source>
        <strain evidence="5">NBRC 32176</strain>
    </source>
</reference>
<evidence type="ECO:0000256" key="1">
    <source>
        <dbReference type="ARBA" id="ARBA00004613"/>
    </source>
</evidence>
<dbReference type="Pfam" id="PF05630">
    <property type="entry name" value="NPP1"/>
    <property type="match status" value="1"/>
</dbReference>
<name>A0A9W6TV12_9STRA</name>
<gene>
    <name evidence="5" type="ORF">Plil01_000780800</name>
</gene>
<protein>
    <submittedName>
        <fullName evidence="5">Unnamed protein product</fullName>
    </submittedName>
</protein>
<proteinExistence type="inferred from homology"/>
<comment type="caution">
    <text evidence="5">The sequence shown here is derived from an EMBL/GenBank/DDBJ whole genome shotgun (WGS) entry which is preliminary data.</text>
</comment>
<organism evidence="5 6">
    <name type="scientific">Phytophthora lilii</name>
    <dbReference type="NCBI Taxonomy" id="2077276"/>
    <lineage>
        <taxon>Eukaryota</taxon>
        <taxon>Sar</taxon>
        <taxon>Stramenopiles</taxon>
        <taxon>Oomycota</taxon>
        <taxon>Peronosporomycetes</taxon>
        <taxon>Peronosporales</taxon>
        <taxon>Peronosporaceae</taxon>
        <taxon>Phytophthora</taxon>
    </lineage>
</organism>
<evidence type="ECO:0000256" key="2">
    <source>
        <dbReference type="ARBA" id="ARBA00009520"/>
    </source>
</evidence>
<dbReference type="OrthoDB" id="125987at2759"/>
<dbReference type="GO" id="GO:0005576">
    <property type="term" value="C:extracellular region"/>
    <property type="evidence" value="ECO:0007669"/>
    <property type="project" value="UniProtKB-SubCell"/>
</dbReference>
<evidence type="ECO:0000256" key="3">
    <source>
        <dbReference type="ARBA" id="ARBA00022525"/>
    </source>
</evidence>
<dbReference type="PANTHER" id="PTHR33657:SF8">
    <property type="entry name" value="DOMAIN PROTEIN, PUTATIVE (AFU_ORTHOLOGUE AFUA_5G00600)-RELATED"/>
    <property type="match status" value="1"/>
</dbReference>
<dbReference type="AlphaFoldDB" id="A0A9W6TV12"/>
<keyword evidence="6" id="KW-1185">Reference proteome</keyword>
<evidence type="ECO:0000313" key="5">
    <source>
        <dbReference type="EMBL" id="GMF20173.1"/>
    </source>
</evidence>
<sequence>MGYPISHVIPAVALFNCQDVESIDHDKVQPFTQPEPITISEKSGVKFEPVVFINDGCASYPAVNAAGEITGGLKGTKGASDCTDPPFGTQTYGRASWHNDKYAIMFAWYFPKGKTTEWAGISC</sequence>
<comment type="similarity">
    <text evidence="2">Belongs to the Necrosis inducing protein (NPP1) family.</text>
</comment>
<dbReference type="InterPro" id="IPR008701">
    <property type="entry name" value="NPP1"/>
</dbReference>
<dbReference type="PANTHER" id="PTHR33657">
    <property type="entry name" value="DOMAIN PROTEIN, PUTATIVE (AFU_ORTHOLOGUE AFUA_5G00600)-RELATED"/>
    <property type="match status" value="1"/>
</dbReference>
<dbReference type="EMBL" id="BSXW01000367">
    <property type="protein sequence ID" value="GMF20173.1"/>
    <property type="molecule type" value="Genomic_DNA"/>
</dbReference>
<evidence type="ECO:0000313" key="6">
    <source>
        <dbReference type="Proteomes" id="UP001165083"/>
    </source>
</evidence>
<accession>A0A9W6TV12</accession>
<keyword evidence="4" id="KW-0843">Virulence</keyword>
<evidence type="ECO:0000256" key="4">
    <source>
        <dbReference type="ARBA" id="ARBA00023026"/>
    </source>
</evidence>
<comment type="subcellular location">
    <subcellularLocation>
        <location evidence="1">Secreted</location>
    </subcellularLocation>
</comment>
<dbReference type="Proteomes" id="UP001165083">
    <property type="component" value="Unassembled WGS sequence"/>
</dbReference>
<keyword evidence="3" id="KW-0964">Secreted</keyword>